<dbReference type="WBParaSite" id="SVE_1135400.1">
    <property type="protein sequence ID" value="SVE_1135400.1"/>
    <property type="gene ID" value="SVE_1135400"/>
</dbReference>
<dbReference type="STRING" id="75913.A0A0K0FPX2"/>
<reference evidence="2" key="1">
    <citation type="submission" date="2014-07" db="EMBL/GenBank/DDBJ databases">
        <authorList>
            <person name="Martin A.A"/>
            <person name="De Silva N."/>
        </authorList>
    </citation>
    <scope>NUCLEOTIDE SEQUENCE</scope>
</reference>
<dbReference type="AlphaFoldDB" id="A0A0K0FPX2"/>
<proteinExistence type="predicted"/>
<evidence type="ECO:0000256" key="1">
    <source>
        <dbReference type="SAM" id="Phobius"/>
    </source>
</evidence>
<feature type="transmembrane region" description="Helical" evidence="1">
    <location>
        <begin position="95"/>
        <end position="115"/>
    </location>
</feature>
<sequence>MFEFTWWRKGIVNELLNFSPGSTFPSKLFKNQKPILPIIPQVCSYFVSSNLSIEEVIENLSKPVDTSKSKLIDYFAEFDFSSYAILMNKADPVKIFAVAYHLNFNFLICILIKVYRMATVL</sequence>
<dbReference type="Proteomes" id="UP000035680">
    <property type="component" value="Unassembled WGS sequence"/>
</dbReference>
<organism evidence="2 3">
    <name type="scientific">Strongyloides venezuelensis</name>
    <name type="common">Threadworm</name>
    <dbReference type="NCBI Taxonomy" id="75913"/>
    <lineage>
        <taxon>Eukaryota</taxon>
        <taxon>Metazoa</taxon>
        <taxon>Ecdysozoa</taxon>
        <taxon>Nematoda</taxon>
        <taxon>Chromadorea</taxon>
        <taxon>Rhabditida</taxon>
        <taxon>Tylenchina</taxon>
        <taxon>Panagrolaimomorpha</taxon>
        <taxon>Strongyloidoidea</taxon>
        <taxon>Strongyloididae</taxon>
        <taxon>Strongyloides</taxon>
    </lineage>
</organism>
<protein>
    <submittedName>
        <fullName evidence="3">Uncharacterized protein</fullName>
    </submittedName>
</protein>
<reference evidence="3" key="2">
    <citation type="submission" date="2015-08" db="UniProtKB">
        <authorList>
            <consortium name="WormBaseParasite"/>
        </authorList>
    </citation>
    <scope>IDENTIFICATION</scope>
</reference>
<keyword evidence="1" id="KW-0812">Transmembrane</keyword>
<accession>A0A0K0FPX2</accession>
<name>A0A0K0FPX2_STRVS</name>
<keyword evidence="1" id="KW-0472">Membrane</keyword>
<keyword evidence="2" id="KW-1185">Reference proteome</keyword>
<evidence type="ECO:0000313" key="2">
    <source>
        <dbReference type="Proteomes" id="UP000035680"/>
    </source>
</evidence>
<evidence type="ECO:0000313" key="3">
    <source>
        <dbReference type="WBParaSite" id="SVE_1135400.1"/>
    </source>
</evidence>
<keyword evidence="1" id="KW-1133">Transmembrane helix</keyword>